<evidence type="ECO:0000256" key="3">
    <source>
        <dbReference type="ARBA" id="ARBA00023163"/>
    </source>
</evidence>
<evidence type="ECO:0000259" key="5">
    <source>
        <dbReference type="PROSITE" id="PS51078"/>
    </source>
</evidence>
<dbReference type="EMBL" id="BAAARW010000044">
    <property type="protein sequence ID" value="GAA2456320.1"/>
    <property type="molecule type" value="Genomic_DNA"/>
</dbReference>
<evidence type="ECO:0000256" key="2">
    <source>
        <dbReference type="ARBA" id="ARBA00023125"/>
    </source>
</evidence>
<name>A0ABP5XI80_9ACTN</name>
<proteinExistence type="predicted"/>
<keyword evidence="2" id="KW-0238">DNA-binding</keyword>
<evidence type="ECO:0000256" key="1">
    <source>
        <dbReference type="ARBA" id="ARBA00023015"/>
    </source>
</evidence>
<sequence>MSQSLARVLRILVELSEGPRSLDDLAQATGVHKSTVLRQLRVLEGERFAYHDAAHRYHLGSRLFALADAALERREVRGVAAPHLARLNRSTGQTVHLGVREGDEVIYLDKYEAPHQIRMYSRIGLRMPLHATAMAKVLLAGLPPVRREEIAAGIDYTPFTPSTITGPERLLAELRRVGRQGYAVDDGEHETFITCVAAPIRDVGGRVAAAMSISVPTMVLDRDQVFGLLPELTRTARAISAECGHIEGEER</sequence>
<dbReference type="InterPro" id="IPR011991">
    <property type="entry name" value="ArsR-like_HTH"/>
</dbReference>
<dbReference type="Pfam" id="PF01614">
    <property type="entry name" value="IclR_C"/>
    <property type="match status" value="1"/>
</dbReference>
<dbReference type="SUPFAM" id="SSF55781">
    <property type="entry name" value="GAF domain-like"/>
    <property type="match status" value="1"/>
</dbReference>
<gene>
    <name evidence="6" type="ORF">GCM10010191_89650</name>
</gene>
<evidence type="ECO:0000313" key="6">
    <source>
        <dbReference type="EMBL" id="GAA2456320.1"/>
    </source>
</evidence>
<dbReference type="InterPro" id="IPR036388">
    <property type="entry name" value="WH-like_DNA-bd_sf"/>
</dbReference>
<dbReference type="PANTHER" id="PTHR30136:SF24">
    <property type="entry name" value="HTH-TYPE TRANSCRIPTIONAL REPRESSOR ALLR"/>
    <property type="match status" value="1"/>
</dbReference>
<feature type="domain" description="IclR-ED" evidence="5">
    <location>
        <begin position="62"/>
        <end position="245"/>
    </location>
</feature>
<keyword evidence="7" id="KW-1185">Reference proteome</keyword>
<dbReference type="PROSITE" id="PS51077">
    <property type="entry name" value="HTH_ICLR"/>
    <property type="match status" value="1"/>
</dbReference>
<keyword evidence="3" id="KW-0804">Transcription</keyword>
<dbReference type="InterPro" id="IPR050707">
    <property type="entry name" value="HTH_MetabolicPath_Reg"/>
</dbReference>
<dbReference type="PROSITE" id="PS51078">
    <property type="entry name" value="ICLR_ED"/>
    <property type="match status" value="1"/>
</dbReference>
<dbReference type="InterPro" id="IPR029016">
    <property type="entry name" value="GAF-like_dom_sf"/>
</dbReference>
<evidence type="ECO:0000313" key="7">
    <source>
        <dbReference type="Proteomes" id="UP001501231"/>
    </source>
</evidence>
<dbReference type="Gene3D" id="1.10.10.10">
    <property type="entry name" value="Winged helix-like DNA-binding domain superfamily/Winged helix DNA-binding domain"/>
    <property type="match status" value="1"/>
</dbReference>
<dbReference type="InterPro" id="IPR005471">
    <property type="entry name" value="Tscrpt_reg_IclR_N"/>
</dbReference>
<dbReference type="CDD" id="cd00090">
    <property type="entry name" value="HTH_ARSR"/>
    <property type="match status" value="1"/>
</dbReference>
<dbReference type="Pfam" id="PF09339">
    <property type="entry name" value="HTH_IclR"/>
    <property type="match status" value="1"/>
</dbReference>
<dbReference type="PANTHER" id="PTHR30136">
    <property type="entry name" value="HELIX-TURN-HELIX TRANSCRIPTIONAL REGULATOR, ICLR FAMILY"/>
    <property type="match status" value="1"/>
</dbReference>
<accession>A0ABP5XI80</accession>
<keyword evidence="1" id="KW-0805">Transcription regulation</keyword>
<dbReference type="Gene3D" id="3.30.450.40">
    <property type="match status" value="1"/>
</dbReference>
<organism evidence="6 7">
    <name type="scientific">Actinomadura vinacea</name>
    <dbReference type="NCBI Taxonomy" id="115336"/>
    <lineage>
        <taxon>Bacteria</taxon>
        <taxon>Bacillati</taxon>
        <taxon>Actinomycetota</taxon>
        <taxon>Actinomycetes</taxon>
        <taxon>Streptosporangiales</taxon>
        <taxon>Thermomonosporaceae</taxon>
        <taxon>Actinomadura</taxon>
    </lineage>
</organism>
<dbReference type="SMART" id="SM00346">
    <property type="entry name" value="HTH_ICLR"/>
    <property type="match status" value="1"/>
</dbReference>
<dbReference type="RefSeq" id="WP_344597860.1">
    <property type="nucleotide sequence ID" value="NZ_BAAARW010000044.1"/>
</dbReference>
<dbReference type="Proteomes" id="UP001501231">
    <property type="component" value="Unassembled WGS sequence"/>
</dbReference>
<comment type="caution">
    <text evidence="6">The sequence shown here is derived from an EMBL/GenBank/DDBJ whole genome shotgun (WGS) entry which is preliminary data.</text>
</comment>
<reference evidence="7" key="1">
    <citation type="journal article" date="2019" name="Int. J. Syst. Evol. Microbiol.">
        <title>The Global Catalogue of Microorganisms (GCM) 10K type strain sequencing project: providing services to taxonomists for standard genome sequencing and annotation.</title>
        <authorList>
            <consortium name="The Broad Institute Genomics Platform"/>
            <consortium name="The Broad Institute Genome Sequencing Center for Infectious Disease"/>
            <person name="Wu L."/>
            <person name="Ma J."/>
        </authorList>
    </citation>
    <scope>NUCLEOTIDE SEQUENCE [LARGE SCALE GENOMIC DNA]</scope>
    <source>
        <strain evidence="7">JCM 3325</strain>
    </source>
</reference>
<dbReference type="SUPFAM" id="SSF46785">
    <property type="entry name" value="Winged helix' DNA-binding domain"/>
    <property type="match status" value="1"/>
</dbReference>
<feature type="domain" description="HTH iclR-type" evidence="4">
    <location>
        <begin position="2"/>
        <end position="61"/>
    </location>
</feature>
<evidence type="ECO:0000259" key="4">
    <source>
        <dbReference type="PROSITE" id="PS51077"/>
    </source>
</evidence>
<dbReference type="InterPro" id="IPR036390">
    <property type="entry name" value="WH_DNA-bd_sf"/>
</dbReference>
<dbReference type="InterPro" id="IPR014757">
    <property type="entry name" value="Tscrpt_reg_IclR_C"/>
</dbReference>
<protein>
    <submittedName>
        <fullName evidence="6">IclR family transcriptional regulator</fullName>
    </submittedName>
</protein>